<feature type="transmembrane region" description="Helical" evidence="1">
    <location>
        <begin position="27"/>
        <end position="49"/>
    </location>
</feature>
<feature type="transmembrane region" description="Helical" evidence="1">
    <location>
        <begin position="95"/>
        <end position="114"/>
    </location>
</feature>
<evidence type="ECO:0000256" key="1">
    <source>
        <dbReference type="SAM" id="Phobius"/>
    </source>
</evidence>
<keyword evidence="1" id="KW-0472">Membrane</keyword>
<organism evidence="2 3">
    <name type="scientific">Adhaeribacter terrigena</name>
    <dbReference type="NCBI Taxonomy" id="2793070"/>
    <lineage>
        <taxon>Bacteria</taxon>
        <taxon>Pseudomonadati</taxon>
        <taxon>Bacteroidota</taxon>
        <taxon>Cytophagia</taxon>
        <taxon>Cytophagales</taxon>
        <taxon>Hymenobacteraceae</taxon>
        <taxon>Adhaeribacter</taxon>
    </lineage>
</organism>
<keyword evidence="1" id="KW-1133">Transmembrane helix</keyword>
<protein>
    <submittedName>
        <fullName evidence="2">Uncharacterized protein</fullName>
    </submittedName>
</protein>
<dbReference type="Proteomes" id="UP000644147">
    <property type="component" value="Unassembled WGS sequence"/>
</dbReference>
<reference evidence="2 3" key="1">
    <citation type="submission" date="2020-12" db="EMBL/GenBank/DDBJ databases">
        <title>Bacterial novel species Adhaeribacter sp. BT258 isolated from soil.</title>
        <authorList>
            <person name="Jung H.-Y."/>
        </authorList>
    </citation>
    <scope>NUCLEOTIDE SEQUENCE [LARGE SCALE GENOMIC DNA]</scope>
    <source>
        <strain evidence="2 3">BT258</strain>
    </source>
</reference>
<keyword evidence="1" id="KW-0812">Transmembrane</keyword>
<dbReference type="EMBL" id="JAEHFX010000004">
    <property type="protein sequence ID" value="MBK0403262.1"/>
    <property type="molecule type" value="Genomic_DNA"/>
</dbReference>
<keyword evidence="3" id="KW-1185">Reference proteome</keyword>
<feature type="transmembrane region" description="Helical" evidence="1">
    <location>
        <begin position="120"/>
        <end position="139"/>
    </location>
</feature>
<comment type="caution">
    <text evidence="2">The sequence shown here is derived from an EMBL/GenBank/DDBJ whole genome shotgun (WGS) entry which is preliminary data.</text>
</comment>
<evidence type="ECO:0000313" key="2">
    <source>
        <dbReference type="EMBL" id="MBK0403262.1"/>
    </source>
</evidence>
<dbReference type="RefSeq" id="WP_200506016.1">
    <property type="nucleotide sequence ID" value="NZ_JAEHFX010000004.1"/>
</dbReference>
<proteinExistence type="predicted"/>
<gene>
    <name evidence="2" type="ORF">I5M27_09715</name>
</gene>
<evidence type="ECO:0000313" key="3">
    <source>
        <dbReference type="Proteomes" id="UP000644147"/>
    </source>
</evidence>
<feature type="transmembrane region" description="Helical" evidence="1">
    <location>
        <begin position="55"/>
        <end position="74"/>
    </location>
</feature>
<name>A0ABS1C1K7_9BACT</name>
<accession>A0ABS1C1K7</accession>
<sequence>MESKVVRKKPGKLDEQFNLIGYRFKKIGFMLVILLIVGLVIFQVFPVAIKPEHEAVVKPAYLRLFILGLLLIAWSREKEEDERTYLRKVKSLARSFIWIVIIVLFRPLGFVLGQETCTPMAEEVVIIGMLVFQIGMFYFEKYNENEKERSAV</sequence>